<organism evidence="10 11">
    <name type="scientific">Pelosinus baikalensis</name>
    <dbReference type="NCBI Taxonomy" id="2892015"/>
    <lineage>
        <taxon>Bacteria</taxon>
        <taxon>Bacillati</taxon>
        <taxon>Bacillota</taxon>
        <taxon>Negativicutes</taxon>
        <taxon>Selenomonadales</taxon>
        <taxon>Sporomusaceae</taxon>
        <taxon>Pelosinus</taxon>
    </lineage>
</organism>
<dbReference type="SUPFAM" id="SSF53901">
    <property type="entry name" value="Thiolase-like"/>
    <property type="match status" value="1"/>
</dbReference>
<dbReference type="Pfam" id="PF22621">
    <property type="entry name" value="CurL-like_PKS_C"/>
    <property type="match status" value="1"/>
</dbReference>
<evidence type="ECO:0000259" key="7">
    <source>
        <dbReference type="PROSITE" id="PS50075"/>
    </source>
</evidence>
<dbReference type="PROSITE" id="PS50075">
    <property type="entry name" value="CARRIER"/>
    <property type="match status" value="1"/>
</dbReference>
<keyword evidence="3" id="KW-0596">Phosphopantetheine</keyword>
<dbReference type="SUPFAM" id="SSF47336">
    <property type="entry name" value="ACP-like"/>
    <property type="match status" value="1"/>
</dbReference>
<dbReference type="InterPro" id="IPR020807">
    <property type="entry name" value="PKS_DH"/>
</dbReference>
<dbReference type="Pfam" id="PF14765">
    <property type="entry name" value="PS-DH"/>
    <property type="match status" value="1"/>
</dbReference>
<evidence type="ECO:0000256" key="4">
    <source>
        <dbReference type="ARBA" id="ARBA00022553"/>
    </source>
</evidence>
<evidence type="ECO:0000256" key="3">
    <source>
        <dbReference type="ARBA" id="ARBA00022450"/>
    </source>
</evidence>
<comment type="caution">
    <text evidence="10">The sequence shown here is derived from an EMBL/GenBank/DDBJ whole genome shotgun (WGS) entry which is preliminary data.</text>
</comment>
<dbReference type="Gene3D" id="3.10.129.110">
    <property type="entry name" value="Polyketide synthase dehydratase"/>
    <property type="match status" value="1"/>
</dbReference>
<dbReference type="Gene3D" id="1.10.1240.100">
    <property type="match status" value="1"/>
</dbReference>
<gene>
    <name evidence="10" type="ORF">LMF89_00005</name>
</gene>
<dbReference type="SMART" id="SM00826">
    <property type="entry name" value="PKS_DH"/>
    <property type="match status" value="1"/>
</dbReference>
<name>A0ABS8HKN0_9FIRM</name>
<dbReference type="Gene3D" id="1.10.1200.10">
    <property type="entry name" value="ACP-like"/>
    <property type="match status" value="1"/>
</dbReference>
<dbReference type="EMBL" id="JAJHJB010000001">
    <property type="protein sequence ID" value="MCC5463741.1"/>
    <property type="molecule type" value="Genomic_DNA"/>
</dbReference>
<dbReference type="InterPro" id="IPR050091">
    <property type="entry name" value="PKS_NRPS_Biosynth_Enz"/>
</dbReference>
<sequence>MDINVDNIKMGIKEILMDLLKCSNDFLDAEKSFLEIGINSIQSVELVESINQKLGLKLGIDAVFDYTNINELAGYIFDQFRIGHCYKRISMVGDTEEGFRENNLNCMENAECLLEDFPTMDKLRVIEPEQYQVSHDPKAVPEKKESSISVGERGSDIAIIGISGRFAGAENVEEFWNHLQAGDNCIEEINRKGWDESKYYSPDPGQVDRAVSKWGGLINNIEEFDALFFNISPLEAERMDPQQRLLLQEAYRVFEDAGYSAEELSGRKVGVFVGGRTSDYKEKTLLTQERNSQTFLGNDMSILAARISYFLNLKGPNIAIDTACSSSLVAIHLACESIHSGRSEMALAGGVFVLSSPEFYVMASKTEMLSPDGQCKTFDNRANGIALGEGVGVLLMKKLEQAVADGDYIYGVIKGSSINQDGKTKGITAPSMLSQKALLYDAYKNAAIHPETVSFIETHGTGTKLGDPIEVKALTEAFQMFTNKSQFCAIGSHKPNFGHAIMSAGIAGVLKVLMAMKYRKLPPQINITEVNEHIDLNKSPFFINRELREWKSRDGGPLRAGVSAFGFSGTNCHAIIEEAPIRKRTSGNAKPCYLFPFSAKTKDSLERKIADMIHWFEEKVQNERTEEISYTLLAGRSHFSARCIFIAEDLYELQQQLIAVAKSGLAEFSFREEVKGLKDYGEQLIVELRENGSINAETYKEKLSVLSELYISGYTLNWANLFDRRQCVPLPTYPFAREHYWIPDVTSTDHSRVESAGAFMPIHPLVQRNTSDLSEQRFSSTFTGQEFFLKDHVVKGKKVLPGAAYIEMARVAVEQAAGGGKEEKTRVRLTNMVWMRPIFVEAQAAKIHIGLYPEPNGEITYEIYNEAEVYSKGNAVLISGTETPDVDIEAWKTRCNRSLFSSSQCYETFKEMGMEYGPGHRGIDTVYLGESQVLAKLSLPPTVS</sequence>
<dbReference type="CDD" id="cd00833">
    <property type="entry name" value="PKS"/>
    <property type="match status" value="1"/>
</dbReference>
<evidence type="ECO:0000256" key="1">
    <source>
        <dbReference type="ARBA" id="ARBA00003299"/>
    </source>
</evidence>
<dbReference type="InterPro" id="IPR049900">
    <property type="entry name" value="PKS_mFAS_DH"/>
</dbReference>
<feature type="domain" description="Carrier" evidence="7">
    <location>
        <begin position="6"/>
        <end position="80"/>
    </location>
</feature>
<evidence type="ECO:0000313" key="10">
    <source>
        <dbReference type="EMBL" id="MCC5463741.1"/>
    </source>
</evidence>
<dbReference type="PROSITE" id="PS00012">
    <property type="entry name" value="PHOSPHOPANTETHEINE"/>
    <property type="match status" value="1"/>
</dbReference>
<evidence type="ECO:0000256" key="5">
    <source>
        <dbReference type="ARBA" id="ARBA00022679"/>
    </source>
</evidence>
<dbReference type="Proteomes" id="UP001165492">
    <property type="component" value="Unassembled WGS sequence"/>
</dbReference>
<comment type="caution">
    <text evidence="6">Lacks conserved residue(s) required for the propagation of feature annotation.</text>
</comment>
<feature type="non-terminal residue" evidence="10">
    <location>
        <position position="944"/>
    </location>
</feature>
<dbReference type="InterPro" id="IPR036736">
    <property type="entry name" value="ACP-like_sf"/>
</dbReference>
<dbReference type="PROSITE" id="PS52019">
    <property type="entry name" value="PKS_MFAS_DH"/>
    <property type="match status" value="1"/>
</dbReference>
<feature type="region of interest" description="C-terminal hotdog fold" evidence="6">
    <location>
        <begin position="896"/>
        <end position="944"/>
    </location>
</feature>
<dbReference type="Pfam" id="PF00550">
    <property type="entry name" value="PP-binding"/>
    <property type="match status" value="1"/>
</dbReference>
<dbReference type="InterPro" id="IPR016039">
    <property type="entry name" value="Thiolase-like"/>
</dbReference>
<dbReference type="InterPro" id="IPR018201">
    <property type="entry name" value="Ketoacyl_synth_AS"/>
</dbReference>
<dbReference type="InterPro" id="IPR042104">
    <property type="entry name" value="PKS_dehydratase_sf"/>
</dbReference>
<dbReference type="SMART" id="SM00825">
    <property type="entry name" value="PKS_KS"/>
    <property type="match status" value="1"/>
</dbReference>
<dbReference type="InterPro" id="IPR020841">
    <property type="entry name" value="PKS_Beta-ketoAc_synthase_dom"/>
</dbReference>
<keyword evidence="5" id="KW-0808">Transferase</keyword>
<dbReference type="InterPro" id="IPR049552">
    <property type="entry name" value="PKS_DH_N"/>
</dbReference>
<dbReference type="PROSITE" id="PS52004">
    <property type="entry name" value="KS3_2"/>
    <property type="match status" value="1"/>
</dbReference>
<comment type="pathway">
    <text evidence="2">Antibiotic biosynthesis; bacillaene biosynthesis.</text>
</comment>
<evidence type="ECO:0000256" key="6">
    <source>
        <dbReference type="PROSITE-ProRule" id="PRU01363"/>
    </source>
</evidence>
<reference evidence="10" key="1">
    <citation type="submission" date="2021-11" db="EMBL/GenBank/DDBJ databases">
        <title>Description of a new species Pelosinus isolated from the bottom sediments of Lake Baikal.</title>
        <authorList>
            <person name="Zakharyuk A."/>
        </authorList>
    </citation>
    <scope>NUCLEOTIDE SEQUENCE</scope>
    <source>
        <strain evidence="10">Bkl1</strain>
    </source>
</reference>
<dbReference type="Pfam" id="PF02801">
    <property type="entry name" value="Ketoacyl-synt_C"/>
    <property type="match status" value="1"/>
</dbReference>
<dbReference type="InterPro" id="IPR020806">
    <property type="entry name" value="PKS_PP-bd"/>
</dbReference>
<dbReference type="RefSeq" id="WP_229533291.1">
    <property type="nucleotide sequence ID" value="NZ_JAJHJB010000001.1"/>
</dbReference>
<dbReference type="PANTHER" id="PTHR43775">
    <property type="entry name" value="FATTY ACID SYNTHASE"/>
    <property type="match status" value="1"/>
</dbReference>
<dbReference type="PROSITE" id="PS00606">
    <property type="entry name" value="KS3_1"/>
    <property type="match status" value="1"/>
</dbReference>
<feature type="domain" description="PKS/mFAS DH" evidence="9">
    <location>
        <begin position="763"/>
        <end position="944"/>
    </location>
</feature>
<dbReference type="InterPro" id="IPR009081">
    <property type="entry name" value="PP-bd_ACP"/>
</dbReference>
<dbReference type="SMART" id="SM01294">
    <property type="entry name" value="PKS_PP_betabranch"/>
    <property type="match status" value="1"/>
</dbReference>
<dbReference type="Pfam" id="PF21089">
    <property type="entry name" value="PKS_DH_N"/>
    <property type="match status" value="1"/>
</dbReference>
<accession>A0ABS8HKN0</accession>
<keyword evidence="4" id="KW-0597">Phosphoprotein</keyword>
<dbReference type="InterPro" id="IPR049551">
    <property type="entry name" value="PKS_DH_C"/>
</dbReference>
<feature type="domain" description="Ketosynthase family 3 (KS3)" evidence="8">
    <location>
        <begin position="154"/>
        <end position="578"/>
    </location>
</feature>
<dbReference type="SMART" id="SM00823">
    <property type="entry name" value="PKS_PP"/>
    <property type="match status" value="1"/>
</dbReference>
<evidence type="ECO:0000256" key="2">
    <source>
        <dbReference type="ARBA" id="ARBA00004789"/>
    </source>
</evidence>
<proteinExistence type="predicted"/>
<evidence type="ECO:0000313" key="11">
    <source>
        <dbReference type="Proteomes" id="UP001165492"/>
    </source>
</evidence>
<protein>
    <submittedName>
        <fullName evidence="10">Polyketide synthase dehydratase domain-containing protein</fullName>
    </submittedName>
</protein>
<feature type="region of interest" description="N-terminal hotdog fold" evidence="6">
    <location>
        <begin position="763"/>
        <end position="883"/>
    </location>
</feature>
<dbReference type="PANTHER" id="PTHR43775:SF37">
    <property type="entry name" value="SI:DKEY-61P9.11"/>
    <property type="match status" value="1"/>
</dbReference>
<comment type="function">
    <text evidence="1">Involved in some intermediate steps for the synthesis of the antibiotic polyketide bacillaene which is involved in secondary metabolism.</text>
</comment>
<dbReference type="Gene3D" id="3.40.47.10">
    <property type="match status" value="1"/>
</dbReference>
<evidence type="ECO:0000259" key="9">
    <source>
        <dbReference type="PROSITE" id="PS52019"/>
    </source>
</evidence>
<evidence type="ECO:0000259" key="8">
    <source>
        <dbReference type="PROSITE" id="PS52004"/>
    </source>
</evidence>
<dbReference type="InterPro" id="IPR006162">
    <property type="entry name" value="Ppantetheine_attach_site"/>
</dbReference>
<dbReference type="InterPro" id="IPR014031">
    <property type="entry name" value="Ketoacyl_synth_C"/>
</dbReference>
<dbReference type="Pfam" id="PF00109">
    <property type="entry name" value="ketoacyl-synt"/>
    <property type="match status" value="1"/>
</dbReference>
<dbReference type="InterPro" id="IPR014030">
    <property type="entry name" value="Ketoacyl_synth_N"/>
</dbReference>
<keyword evidence="11" id="KW-1185">Reference proteome</keyword>